<evidence type="ECO:0000256" key="1">
    <source>
        <dbReference type="ARBA" id="ARBA00006432"/>
    </source>
</evidence>
<feature type="domain" description="AMP-dependent synthetase/ligase" evidence="4">
    <location>
        <begin position="42"/>
        <end position="428"/>
    </location>
</feature>
<dbReference type="InterPro" id="IPR045851">
    <property type="entry name" value="AMP-bd_C_sf"/>
</dbReference>
<comment type="similarity">
    <text evidence="1">Belongs to the ATP-dependent AMP-binding enzyme family.</text>
</comment>
<feature type="domain" description="AMP-binding enzyme C-terminal" evidence="5">
    <location>
        <begin position="478"/>
        <end position="553"/>
    </location>
</feature>
<accession>A0ABW7RJW2</accession>
<name>A0ABW7RJW2_9ACTN</name>
<dbReference type="Proteomes" id="UP001610990">
    <property type="component" value="Unassembled WGS sequence"/>
</dbReference>
<keyword evidence="2" id="KW-0436">Ligase</keyword>
<feature type="region of interest" description="Disordered" evidence="3">
    <location>
        <begin position="1"/>
        <end position="26"/>
    </location>
</feature>
<dbReference type="PANTHER" id="PTHR24096:SF149">
    <property type="entry name" value="AMP-BINDING DOMAIN-CONTAINING PROTEIN-RELATED"/>
    <property type="match status" value="1"/>
</dbReference>
<organism evidence="6 7">
    <name type="scientific">Streptomyces celluloflavus</name>
    <dbReference type="NCBI Taxonomy" id="58344"/>
    <lineage>
        <taxon>Bacteria</taxon>
        <taxon>Bacillati</taxon>
        <taxon>Actinomycetota</taxon>
        <taxon>Actinomycetes</taxon>
        <taxon>Kitasatosporales</taxon>
        <taxon>Streptomycetaceae</taxon>
        <taxon>Streptomyces</taxon>
    </lineage>
</organism>
<dbReference type="Gene3D" id="3.40.50.12780">
    <property type="entry name" value="N-terminal domain of ligase-like"/>
    <property type="match status" value="1"/>
</dbReference>
<dbReference type="PROSITE" id="PS00455">
    <property type="entry name" value="AMP_BINDING"/>
    <property type="match status" value="1"/>
</dbReference>
<dbReference type="SUPFAM" id="SSF56801">
    <property type="entry name" value="Acetyl-CoA synthetase-like"/>
    <property type="match status" value="1"/>
</dbReference>
<keyword evidence="7" id="KW-1185">Reference proteome</keyword>
<dbReference type="Gene3D" id="3.30.300.30">
    <property type="match status" value="1"/>
</dbReference>
<comment type="caution">
    <text evidence="6">The sequence shown here is derived from an EMBL/GenBank/DDBJ whole genome shotgun (WGS) entry which is preliminary data.</text>
</comment>
<dbReference type="Pfam" id="PF00501">
    <property type="entry name" value="AMP-binding"/>
    <property type="match status" value="1"/>
</dbReference>
<proteinExistence type="inferred from homology"/>
<evidence type="ECO:0000313" key="6">
    <source>
        <dbReference type="EMBL" id="MFH8587758.1"/>
    </source>
</evidence>
<dbReference type="InterPro" id="IPR020845">
    <property type="entry name" value="AMP-binding_CS"/>
</dbReference>
<protein>
    <submittedName>
        <fullName evidence="6">AMP-binding protein</fullName>
    </submittedName>
</protein>
<dbReference type="InterPro" id="IPR025110">
    <property type="entry name" value="AMP-bd_C"/>
</dbReference>
<evidence type="ECO:0000313" key="7">
    <source>
        <dbReference type="Proteomes" id="UP001610990"/>
    </source>
</evidence>
<reference evidence="6 7" key="1">
    <citation type="submission" date="2024-10" db="EMBL/GenBank/DDBJ databases">
        <title>The Natural Products Discovery Center: Release of the First 8490 Sequenced Strains for Exploring Actinobacteria Biosynthetic Diversity.</title>
        <authorList>
            <person name="Kalkreuter E."/>
            <person name="Kautsar S.A."/>
            <person name="Yang D."/>
            <person name="Bader C.D."/>
            <person name="Teijaro C.N."/>
            <person name="Fluegel L."/>
            <person name="Davis C.M."/>
            <person name="Simpson J.R."/>
            <person name="Lauterbach L."/>
            <person name="Steele A.D."/>
            <person name="Gui C."/>
            <person name="Meng S."/>
            <person name="Li G."/>
            <person name="Viehrig K."/>
            <person name="Ye F."/>
            <person name="Su P."/>
            <person name="Kiefer A.F."/>
            <person name="Nichols A."/>
            <person name="Cepeda A.J."/>
            <person name="Yan W."/>
            <person name="Fan B."/>
            <person name="Jiang Y."/>
            <person name="Adhikari A."/>
            <person name="Zheng C.-J."/>
            <person name="Schuster L."/>
            <person name="Cowan T.M."/>
            <person name="Smanski M.J."/>
            <person name="Chevrette M.G."/>
            <person name="De Carvalho L.P.S."/>
            <person name="Shen B."/>
        </authorList>
    </citation>
    <scope>NUCLEOTIDE SEQUENCE [LARGE SCALE GENOMIC DNA]</scope>
    <source>
        <strain evidence="6 7">NPDC018013</strain>
    </source>
</reference>
<dbReference type="Pfam" id="PF13193">
    <property type="entry name" value="AMP-binding_C"/>
    <property type="match status" value="1"/>
</dbReference>
<dbReference type="InterPro" id="IPR000873">
    <property type="entry name" value="AMP-dep_synth/lig_dom"/>
</dbReference>
<evidence type="ECO:0000256" key="3">
    <source>
        <dbReference type="SAM" id="MobiDB-lite"/>
    </source>
</evidence>
<dbReference type="RefSeq" id="WP_397674756.1">
    <property type="nucleotide sequence ID" value="NZ_JBIRGH010000018.1"/>
</dbReference>
<dbReference type="InterPro" id="IPR042099">
    <property type="entry name" value="ANL_N_sf"/>
</dbReference>
<dbReference type="PANTHER" id="PTHR24096">
    <property type="entry name" value="LONG-CHAIN-FATTY-ACID--COA LIGASE"/>
    <property type="match status" value="1"/>
</dbReference>
<evidence type="ECO:0000259" key="5">
    <source>
        <dbReference type="Pfam" id="PF13193"/>
    </source>
</evidence>
<gene>
    <name evidence="6" type="ORF">ACH4GP_25725</name>
</gene>
<evidence type="ECO:0000256" key="2">
    <source>
        <dbReference type="ARBA" id="ARBA00022598"/>
    </source>
</evidence>
<dbReference type="EMBL" id="JBIRGH010000018">
    <property type="protein sequence ID" value="MFH8587758.1"/>
    <property type="molecule type" value="Genomic_DNA"/>
</dbReference>
<sequence length="563" mass="59617">MTTPANTPGPDRAPAHTDPAANTPDPALAPFTSYVELILAALARVPDRPVMTTADGDEITAGTFHATVHRMAAELADRGIARGRTVSLLSGNRPEVLAARYAANLLGARVVFLYDGMAPETLARIAESVETALLLVDPDLHDTAHFLLTHLRDDRPAVLTLGPVADATTGAAMGNTQTTATRSHRPHTHPTEPLGPDLLAACAARPTTPTVPSAARPEDDWCIRHTGGTTGIPKGVRMAHAPYARMLTARSPEAVGTPPRFLACTSLAHLAGIMADRALAAGGTVVLHRTFDPAAVLATIARERITDLWLLPPLLYRLLDHPDLPTTDLTSLTRISYGGCPASPSRLRAAAQAFGPVLHGCYGQSEAMMISEAGPDEHAVTGPGGRITVGRAWPGVEIAIRDADGRTLPPGEQGEIQVRSAGVMTGYWKRPDLTAEVLHDGWLRTGDTGCLDADGYLFIVDRLKDLIIVVGGHVHPAELEDLLHTHPAVAHCAVYGVRTADETEEVHVAIVPALGRTVDADEIRAFVTDHKGAIYAPAAVHLVDEIPLTPVGKPDKARLRATS</sequence>
<evidence type="ECO:0000259" key="4">
    <source>
        <dbReference type="Pfam" id="PF00501"/>
    </source>
</evidence>
<dbReference type="CDD" id="cd04433">
    <property type="entry name" value="AFD_class_I"/>
    <property type="match status" value="1"/>
</dbReference>